<comment type="caution">
    <text evidence="2">The sequence shown here is derived from an EMBL/GenBank/DDBJ whole genome shotgun (WGS) entry which is preliminary data.</text>
</comment>
<dbReference type="Proteomes" id="UP000277007">
    <property type="component" value="Unassembled WGS sequence"/>
</dbReference>
<accession>A0A3S0K6L2</accession>
<gene>
    <name evidence="2" type="ORF">EJ903_06275</name>
</gene>
<feature type="compositionally biased region" description="Low complexity" evidence="1">
    <location>
        <begin position="292"/>
        <end position="303"/>
    </location>
</feature>
<keyword evidence="3" id="KW-1185">Reference proteome</keyword>
<evidence type="ECO:0000313" key="3">
    <source>
        <dbReference type="Proteomes" id="UP000277007"/>
    </source>
</evidence>
<proteinExistence type="predicted"/>
<dbReference type="RefSeq" id="WP_126613213.1">
    <property type="nucleotide sequence ID" value="NZ_JBHUCY010000053.1"/>
</dbReference>
<reference evidence="2 3" key="1">
    <citation type="submission" date="2018-12" db="EMBL/GenBank/DDBJ databases">
        <authorList>
            <person name="Yang Y."/>
        </authorList>
    </citation>
    <scope>NUCLEOTIDE SEQUENCE [LARGE SCALE GENOMIC DNA]</scope>
    <source>
        <strain evidence="2 3">L-25-5w-1</strain>
    </source>
</reference>
<protein>
    <submittedName>
        <fullName evidence="2">Uncharacterized protein</fullName>
    </submittedName>
</protein>
<evidence type="ECO:0000256" key="1">
    <source>
        <dbReference type="SAM" id="MobiDB-lite"/>
    </source>
</evidence>
<evidence type="ECO:0000313" key="2">
    <source>
        <dbReference type="EMBL" id="RTR22429.1"/>
    </source>
</evidence>
<name>A0A3S0K6L2_9PROT</name>
<dbReference type="AlphaFoldDB" id="A0A3S0K6L2"/>
<sequence length="309" mass="34429">MNIERRFTSRGNPYAKVAKSANFFRGCTPALSFSDADDASAALISAVCSSAFKDVPALVEAIVAWSLNDSRLIRQAFIDLSNLIPTKYIAELGFNPEQAAQLTKKQRANFWHNFAIELTSGQIDNDTESEESEPVYAGGEALFSLPPMDFRTASWIWGLDGNGFRADDNFVYAIYAFGRTAFSRVVGCINQSRKRQIPYPASRPPLTRWQVMTFSLQTGHPPPLSTIDNTHPNQKGELRVDYSTFRGEKDVHRQFCRSATRRPVSDRYVPQSRPGPYRPYSNGPRPHERGHSPAGSALPALSAPHKRCA</sequence>
<organism evidence="2 3">
    <name type="scientific">Azospirillum griseum</name>
    <dbReference type="NCBI Taxonomy" id="2496639"/>
    <lineage>
        <taxon>Bacteria</taxon>
        <taxon>Pseudomonadati</taxon>
        <taxon>Pseudomonadota</taxon>
        <taxon>Alphaproteobacteria</taxon>
        <taxon>Rhodospirillales</taxon>
        <taxon>Azospirillaceae</taxon>
        <taxon>Azospirillum</taxon>
    </lineage>
</organism>
<feature type="region of interest" description="Disordered" evidence="1">
    <location>
        <begin position="262"/>
        <end position="309"/>
    </location>
</feature>
<dbReference type="EMBL" id="RXMA01000004">
    <property type="protein sequence ID" value="RTR22429.1"/>
    <property type="molecule type" value="Genomic_DNA"/>
</dbReference>